<protein>
    <recommendedName>
        <fullName evidence="3">Spindle assembly checkpoint component MAD1</fullName>
    </recommendedName>
</protein>
<evidence type="ECO:0000313" key="11">
    <source>
        <dbReference type="Proteomes" id="UP001143981"/>
    </source>
</evidence>
<organism evidence="10 11">
    <name type="scientific">Coemansia biformis</name>
    <dbReference type="NCBI Taxonomy" id="1286918"/>
    <lineage>
        <taxon>Eukaryota</taxon>
        <taxon>Fungi</taxon>
        <taxon>Fungi incertae sedis</taxon>
        <taxon>Zoopagomycota</taxon>
        <taxon>Kickxellomycotina</taxon>
        <taxon>Kickxellomycetes</taxon>
        <taxon>Kickxellales</taxon>
        <taxon>Kickxellaceae</taxon>
        <taxon>Coemansia</taxon>
    </lineage>
</organism>
<feature type="compositionally biased region" description="Basic and acidic residues" evidence="9">
    <location>
        <begin position="112"/>
        <end position="126"/>
    </location>
</feature>
<dbReference type="SUPFAM" id="SSF75704">
    <property type="entry name" value="Mitotic arrest deficient-like 1, Mad1"/>
    <property type="match status" value="1"/>
</dbReference>
<gene>
    <name evidence="10" type="primary">MAD1</name>
    <name evidence="10" type="ORF">LPJ61_000836</name>
</gene>
<feature type="region of interest" description="Disordered" evidence="9">
    <location>
        <begin position="92"/>
        <end position="126"/>
    </location>
</feature>
<dbReference type="GO" id="GO:0032259">
    <property type="term" value="P:methylation"/>
    <property type="evidence" value="ECO:0007669"/>
    <property type="project" value="UniProtKB-KW"/>
</dbReference>
<keyword evidence="11" id="KW-1185">Reference proteome</keyword>
<dbReference type="OrthoDB" id="331602at2759"/>
<feature type="coiled-coil region" evidence="8">
    <location>
        <begin position="745"/>
        <end position="772"/>
    </location>
</feature>
<feature type="region of interest" description="Disordered" evidence="9">
    <location>
        <begin position="701"/>
        <end position="736"/>
    </location>
</feature>
<feature type="compositionally biased region" description="Polar residues" evidence="9">
    <location>
        <begin position="97"/>
        <end position="109"/>
    </location>
</feature>
<reference evidence="10" key="1">
    <citation type="submission" date="2022-07" db="EMBL/GenBank/DDBJ databases">
        <title>Phylogenomic reconstructions and comparative analyses of Kickxellomycotina fungi.</title>
        <authorList>
            <person name="Reynolds N.K."/>
            <person name="Stajich J.E."/>
            <person name="Barry K."/>
            <person name="Grigoriev I.V."/>
            <person name="Crous P."/>
            <person name="Smith M.E."/>
        </authorList>
    </citation>
    <scope>NUCLEOTIDE SEQUENCE</scope>
    <source>
        <strain evidence="10">BCRC 34381</strain>
    </source>
</reference>
<feature type="region of interest" description="Disordered" evidence="9">
    <location>
        <begin position="406"/>
        <end position="432"/>
    </location>
</feature>
<evidence type="ECO:0000256" key="7">
    <source>
        <dbReference type="ARBA" id="ARBA00023306"/>
    </source>
</evidence>
<dbReference type="GO" id="GO:0051301">
    <property type="term" value="P:cell division"/>
    <property type="evidence" value="ECO:0007669"/>
    <property type="project" value="UniProtKB-KW"/>
</dbReference>
<dbReference type="Pfam" id="PF05557">
    <property type="entry name" value="MAD"/>
    <property type="match status" value="1"/>
</dbReference>
<comment type="subcellular location">
    <subcellularLocation>
        <location evidence="1">Nucleus</location>
    </subcellularLocation>
</comment>
<evidence type="ECO:0000256" key="9">
    <source>
        <dbReference type="SAM" id="MobiDB-lite"/>
    </source>
</evidence>
<keyword evidence="10" id="KW-0808">Transferase</keyword>
<dbReference type="Gene3D" id="3.30.457.60">
    <property type="match status" value="1"/>
</dbReference>
<dbReference type="Gene3D" id="6.10.250.90">
    <property type="match status" value="1"/>
</dbReference>
<comment type="caution">
    <text evidence="10">The sequence shown here is derived from an EMBL/GenBank/DDBJ whole genome shotgun (WGS) entry which is preliminary data.</text>
</comment>
<dbReference type="GO" id="GO:0051315">
    <property type="term" value="P:attachment of mitotic spindle microtubules to kinetochore"/>
    <property type="evidence" value="ECO:0007669"/>
    <property type="project" value="TreeGrafter"/>
</dbReference>
<dbReference type="GO" id="GO:0000776">
    <property type="term" value="C:kinetochore"/>
    <property type="evidence" value="ECO:0007669"/>
    <property type="project" value="TreeGrafter"/>
</dbReference>
<proteinExistence type="inferred from homology"/>
<evidence type="ECO:0000256" key="3">
    <source>
        <dbReference type="ARBA" id="ARBA00022019"/>
    </source>
</evidence>
<evidence type="ECO:0000256" key="5">
    <source>
        <dbReference type="ARBA" id="ARBA00022776"/>
    </source>
</evidence>
<sequence length="875" mass="97245">MLPPGDPAARAGAVPPSTVIRSRFRSITERLPATTLARGTKRYLVDDSPNGIAGRTQQQQQQQWLGCLETPIRLAPRQETPLVDTLLRPQRLFASGTPPSESKSPSRSLLESARRDSEAKSAVESLRRDAERAKFELRQVEMEREREREEALQQRQRLERDLLAQTKRVERLERDRRWLAEQEEKLAEERRAVDGEMAALRQKCDARVDKAAAAAHALEKRLDDANRALRHSRSEHVGEIERYQHRLAVAESAAAELRAGSSEGSGSVGGDASLQCTIDALRREVHEKSQDVEELQMRLRTLTSSSDDAAAATPSRTRVAQLERDLHEQCSYIQAVEQQNRQMRADAQRLAERAAKYEQEHEVNAALSSKIERLEQQQHDYARLVAQVDALQQEREQWRRVLRDTDTDAGASAAADRKPDPAHGGSPVPGLDSPLAIAKTVAAQRHTIRVLESKLESMQYSAETVAQQLQSATQDAKLFRQERARLEEEADAGRQRATRLDGARQHAVREAEFLRAQLRSYDSEEAGLMGGNYDRQKAERIAQLEQFIDEQRARIASMEQGAGPAEGGHAPGPQADGPSTALLRGYREDAEARLHELAEAQAEHQRELADVQAGHQRERDEAAAEYQRLLARFEALEREAARLEHQVGAGLGYDPRTTRILQLIDNPSAQDFAIRSQKLTSLAAENEALLERIRQLEPGAAKPADAASVGLADEDTADSGDGNGDDNGGGGGGSSGAGSAFFHTIDNLRSENRSLTQQLEDSVKLISRYRKEWRRKAAELREVVYLILGYRVDFMTNGSVRFTSTYAADVDQSFVFTSGDDNQGHMRLLGGGSKAYLKGLSNDIRYWIQERGSIPGFLATVTLQNFEAQPAQASQ</sequence>
<feature type="region of interest" description="Disordered" evidence="9">
    <location>
        <begin position="559"/>
        <end position="581"/>
    </location>
</feature>
<dbReference type="GO" id="GO:0008168">
    <property type="term" value="F:methyltransferase activity"/>
    <property type="evidence" value="ECO:0007669"/>
    <property type="project" value="UniProtKB-KW"/>
</dbReference>
<dbReference type="EMBL" id="JANBOI010000051">
    <property type="protein sequence ID" value="KAJ1734905.1"/>
    <property type="molecule type" value="Genomic_DNA"/>
</dbReference>
<keyword evidence="5" id="KW-0498">Mitosis</keyword>
<dbReference type="AlphaFoldDB" id="A0A9W7YHL6"/>
<keyword evidence="7" id="KW-0131">Cell cycle</keyword>
<dbReference type="GO" id="GO:0072686">
    <property type="term" value="C:mitotic spindle"/>
    <property type="evidence" value="ECO:0007669"/>
    <property type="project" value="TreeGrafter"/>
</dbReference>
<evidence type="ECO:0000256" key="2">
    <source>
        <dbReference type="ARBA" id="ARBA00008029"/>
    </source>
</evidence>
<keyword evidence="8" id="KW-0175">Coiled coil</keyword>
<keyword evidence="4" id="KW-0132">Cell division</keyword>
<evidence type="ECO:0000256" key="4">
    <source>
        <dbReference type="ARBA" id="ARBA00022618"/>
    </source>
</evidence>
<keyword evidence="10" id="KW-0489">Methyltransferase</keyword>
<dbReference type="PANTHER" id="PTHR23168:SF0">
    <property type="entry name" value="MITOTIC SPINDLE ASSEMBLY CHECKPOINT PROTEIN MAD1"/>
    <property type="match status" value="1"/>
</dbReference>
<comment type="similarity">
    <text evidence="2">Belongs to the MAD1 family.</text>
</comment>
<feature type="compositionally biased region" description="Gly residues" evidence="9">
    <location>
        <begin position="721"/>
        <end position="736"/>
    </location>
</feature>
<dbReference type="PANTHER" id="PTHR23168">
    <property type="entry name" value="MITOTIC SPINDLE ASSEMBLY CHECKPOINT PROTEIN MAD1 MITOTIC ARREST DEFICIENT-LIKE PROTEIN 1"/>
    <property type="match status" value="1"/>
</dbReference>
<dbReference type="GO" id="GO:0005635">
    <property type="term" value="C:nuclear envelope"/>
    <property type="evidence" value="ECO:0007669"/>
    <property type="project" value="TreeGrafter"/>
</dbReference>
<accession>A0A9W7YHL6</accession>
<keyword evidence="6" id="KW-0539">Nucleus</keyword>
<evidence type="ECO:0000313" key="10">
    <source>
        <dbReference type="EMBL" id="KAJ1734905.1"/>
    </source>
</evidence>
<evidence type="ECO:0000256" key="8">
    <source>
        <dbReference type="SAM" id="Coils"/>
    </source>
</evidence>
<evidence type="ECO:0000256" key="1">
    <source>
        <dbReference type="ARBA" id="ARBA00004123"/>
    </source>
</evidence>
<name>A0A9W7YHL6_9FUNG</name>
<dbReference type="InterPro" id="IPR008672">
    <property type="entry name" value="Mad1"/>
</dbReference>
<dbReference type="GO" id="GO:0007094">
    <property type="term" value="P:mitotic spindle assembly checkpoint signaling"/>
    <property type="evidence" value="ECO:0007669"/>
    <property type="project" value="InterPro"/>
</dbReference>
<evidence type="ECO:0000256" key="6">
    <source>
        <dbReference type="ARBA" id="ARBA00023242"/>
    </source>
</evidence>
<dbReference type="Proteomes" id="UP001143981">
    <property type="component" value="Unassembled WGS sequence"/>
</dbReference>